<geneLocation type="plasmid" evidence="9">
    <name>unnamed</name>
</geneLocation>
<evidence type="ECO:0000256" key="3">
    <source>
        <dbReference type="ARBA" id="ARBA00022729"/>
    </source>
</evidence>
<evidence type="ECO:0000256" key="2">
    <source>
        <dbReference type="ARBA" id="ARBA00004459"/>
    </source>
</evidence>
<keyword evidence="3" id="KW-0732">Signal</keyword>
<evidence type="ECO:0000256" key="1">
    <source>
        <dbReference type="ARBA" id="ARBA00003932"/>
    </source>
</evidence>
<dbReference type="HOGENOM" id="CLU_2767652_0_0_12"/>
<proteinExistence type="predicted"/>
<gene>
    <name evidence="9" type="ORF">BCO_0123700</name>
</gene>
<dbReference type="EMBL" id="CP005773">
    <property type="protein sequence ID" value="AHH11791.1"/>
    <property type="molecule type" value="Genomic_DNA"/>
</dbReference>
<organism evidence="9">
    <name type="scientific">Borrelia coriaceae ATCC 43381</name>
    <dbReference type="NCBI Taxonomy" id="1408429"/>
    <lineage>
        <taxon>Bacteria</taxon>
        <taxon>Pseudomonadati</taxon>
        <taxon>Spirochaetota</taxon>
        <taxon>Spirochaetia</taxon>
        <taxon>Spirochaetales</taxon>
        <taxon>Borreliaceae</taxon>
        <taxon>Borrelia</taxon>
    </lineage>
</organism>
<dbReference type="GO" id="GO:0009279">
    <property type="term" value="C:cell outer membrane"/>
    <property type="evidence" value="ECO:0007669"/>
    <property type="project" value="UniProtKB-SubCell"/>
</dbReference>
<dbReference type="InterPro" id="IPR000680">
    <property type="entry name" value="Borrelia_lipo"/>
</dbReference>
<keyword evidence="4 8" id="KW-0472">Membrane</keyword>
<protein>
    <recommendedName>
        <fullName evidence="8">Variable large protein</fullName>
    </recommendedName>
</protein>
<accession>W5T395</accession>
<reference evidence="9" key="1">
    <citation type="submission" date="2013-04" db="EMBL/GenBank/DDBJ databases">
        <title>Comparative Genomics of Relapsing Fever Spirochetes.</title>
        <authorList>
            <person name="Schwan T.G."/>
            <person name="Raffel S.J."/>
            <person name="Porcella S.F."/>
            <person name="Martens C.A."/>
            <person name="Bruno D.P."/>
            <person name="Ricklefs S.M."/>
            <person name="Barbian K.B."/>
        </authorList>
    </citation>
    <scope>NUCLEOTIDE SEQUENCE</scope>
    <source>
        <strain evidence="9">Co53</strain>
        <plasmid evidence="9">unnamed</plasmid>
    </source>
</reference>
<evidence type="ECO:0000256" key="5">
    <source>
        <dbReference type="ARBA" id="ARBA00023139"/>
    </source>
</evidence>
<dbReference type="Pfam" id="PF00921">
    <property type="entry name" value="Lipoprotein_2"/>
    <property type="match status" value="1"/>
</dbReference>
<evidence type="ECO:0000256" key="6">
    <source>
        <dbReference type="ARBA" id="ARBA00023237"/>
    </source>
</evidence>
<dbReference type="SUPFAM" id="SSF74748">
    <property type="entry name" value="Variable surface antigen VlsE"/>
    <property type="match status" value="1"/>
</dbReference>
<evidence type="ECO:0000256" key="7">
    <source>
        <dbReference type="ARBA" id="ARBA00023288"/>
    </source>
</evidence>
<comment type="subcellular location">
    <subcellularLocation>
        <location evidence="2 8">Cell outer membrane</location>
        <topology evidence="2 8">Lipid-anchor</topology>
    </subcellularLocation>
</comment>
<comment type="function">
    <text evidence="1 8">The Vlp and Vsp proteins are antigenically distinct proteins, only one vlp or vsp gene is transcriptionally active at any one time. Switching between these genes is a mechanism of host immune response evasion.</text>
</comment>
<evidence type="ECO:0000313" key="9">
    <source>
        <dbReference type="EMBL" id="AHH11791.1"/>
    </source>
</evidence>
<evidence type="ECO:0000256" key="4">
    <source>
        <dbReference type="ARBA" id="ARBA00023136"/>
    </source>
</evidence>
<name>W5T395_9SPIR</name>
<evidence type="ECO:0000256" key="8">
    <source>
        <dbReference type="RuleBase" id="RU363105"/>
    </source>
</evidence>
<dbReference type="AlphaFoldDB" id="W5T395"/>
<keyword evidence="7 8" id="KW-0449">Lipoprotein</keyword>
<keyword evidence="5 8" id="KW-0564">Palmitate</keyword>
<sequence length="69" mass="7105">MTKGGKFSAVADDAGAVKAAAASAVNKVLGILDLIIRKTVNSHLEKVGEAIKKIKYFGTTGEATEGQTN</sequence>
<keyword evidence="9" id="KW-0614">Plasmid</keyword>
<keyword evidence="6 8" id="KW-0998">Cell outer membrane</keyword>